<accession>E0RZH4</accession>
<dbReference type="Pfam" id="PF04055">
    <property type="entry name" value="Radical_SAM"/>
    <property type="match status" value="1"/>
</dbReference>
<evidence type="ECO:0000256" key="6">
    <source>
        <dbReference type="ARBA" id="ARBA00023014"/>
    </source>
</evidence>
<dbReference type="InterPro" id="IPR034391">
    <property type="entry name" value="AdoMet-like_SPASM_containing"/>
</dbReference>
<dbReference type="InterPro" id="IPR007197">
    <property type="entry name" value="rSAM"/>
</dbReference>
<dbReference type="CDD" id="cd01335">
    <property type="entry name" value="Radical_SAM"/>
    <property type="match status" value="1"/>
</dbReference>
<evidence type="ECO:0000313" key="8">
    <source>
        <dbReference type="EMBL" id="ADL33171.1"/>
    </source>
</evidence>
<dbReference type="Gene3D" id="3.20.20.70">
    <property type="entry name" value="Aldolase class I"/>
    <property type="match status" value="1"/>
</dbReference>
<proteinExistence type="predicted"/>
<organism evidence="8 9">
    <name type="scientific">Butyrivibrio proteoclasticus (strain ATCC 51982 / DSM 14932 / B316)</name>
    <name type="common">Clostridium proteoclasticum</name>
    <dbReference type="NCBI Taxonomy" id="515622"/>
    <lineage>
        <taxon>Bacteria</taxon>
        <taxon>Bacillati</taxon>
        <taxon>Bacillota</taxon>
        <taxon>Clostridia</taxon>
        <taxon>Lachnospirales</taxon>
        <taxon>Lachnospiraceae</taxon>
        <taxon>Butyrivibrio</taxon>
    </lineage>
</organism>
<dbReference type="RefSeq" id="WP_013279828.1">
    <property type="nucleotide sequence ID" value="NC_014387.1"/>
</dbReference>
<dbReference type="InterPro" id="IPR023885">
    <property type="entry name" value="4Fe4S-binding_SPASM_dom"/>
</dbReference>
<dbReference type="SFLD" id="SFLDG01067">
    <property type="entry name" value="SPASM/twitch_domain_containing"/>
    <property type="match status" value="1"/>
</dbReference>
<keyword evidence="5" id="KW-0408">Iron</keyword>
<dbReference type="Pfam" id="PF13186">
    <property type="entry name" value="SPASM"/>
    <property type="match status" value="1"/>
</dbReference>
<dbReference type="SUPFAM" id="SSF102114">
    <property type="entry name" value="Radical SAM enzymes"/>
    <property type="match status" value="1"/>
</dbReference>
<evidence type="ECO:0000313" key="9">
    <source>
        <dbReference type="Proteomes" id="UP000001299"/>
    </source>
</evidence>
<keyword evidence="4" id="KW-0479">Metal-binding</keyword>
<dbReference type="PANTHER" id="PTHR11228">
    <property type="entry name" value="RADICAL SAM DOMAIN PROTEIN"/>
    <property type="match status" value="1"/>
</dbReference>
<keyword evidence="2" id="KW-0004">4Fe-4S</keyword>
<dbReference type="InterPro" id="IPR050377">
    <property type="entry name" value="Radical_SAM_PqqE_MftC-like"/>
</dbReference>
<evidence type="ECO:0000256" key="4">
    <source>
        <dbReference type="ARBA" id="ARBA00022723"/>
    </source>
</evidence>
<evidence type="ECO:0000259" key="7">
    <source>
        <dbReference type="PROSITE" id="PS51918"/>
    </source>
</evidence>
<dbReference type="HOGENOM" id="CLU_009273_1_2_9"/>
<dbReference type="PANTHER" id="PTHR11228:SF7">
    <property type="entry name" value="PQQA PEPTIDE CYCLASE"/>
    <property type="match status" value="1"/>
</dbReference>
<protein>
    <submittedName>
        <fullName evidence="8">Radical SAM domain-containing protein</fullName>
    </submittedName>
</protein>
<reference evidence="8 9" key="1">
    <citation type="journal article" date="2010" name="PLoS ONE">
        <title>The glycobiome of the rumen bacterium Butyrivibrio proteoclasticus B316(T) highlights adaptation to a polysaccharide-rich environment.</title>
        <authorList>
            <person name="Kelly W.J."/>
            <person name="Leahy S.C."/>
            <person name="Altermann E."/>
            <person name="Yeoman C.J."/>
            <person name="Dunne J.C."/>
            <person name="Kong Z."/>
            <person name="Pacheco D.M."/>
            <person name="Li D."/>
            <person name="Noel S.J."/>
            <person name="Moon C.D."/>
            <person name="Cookson A.L."/>
            <person name="Attwood G.T."/>
        </authorList>
    </citation>
    <scope>NUCLEOTIDE SEQUENCE [LARGE SCALE GENOMIC DNA]</scope>
    <source>
        <strain evidence="9">ATCC 51982 / DSM 14932 / B316</strain>
    </source>
</reference>
<evidence type="ECO:0000256" key="2">
    <source>
        <dbReference type="ARBA" id="ARBA00022485"/>
    </source>
</evidence>
<dbReference type="Proteomes" id="UP000001299">
    <property type="component" value="Chromosome 1"/>
</dbReference>
<gene>
    <name evidence="8" type="ordered locus">bpr_I0423</name>
</gene>
<evidence type="ECO:0000256" key="5">
    <source>
        <dbReference type="ARBA" id="ARBA00023004"/>
    </source>
</evidence>
<evidence type="ECO:0000256" key="1">
    <source>
        <dbReference type="ARBA" id="ARBA00001966"/>
    </source>
</evidence>
<dbReference type="KEGG" id="bpb:bpr_I0423"/>
<sequence>MSKQTMREHMKERFGKINNDLSYNPPLPNSLNIELNNVCNQKCEFCGYHGKYKTWDFEPSMLKLDFVKEILKEAKRVGIGEKEVGFYLSGEVFLYPDFAEVVAYTKALGFKYTFITSNGALATPERIKAVLDAGLDSIRFSVNAADRETYKTIHGSDDFDAVVRNITFMHDYIQENNLNVATSISCVVTKKQGPDLQQKVRELFADKVDDILFIPVMLDNLSDMDKAKEEFGVYDQGEMVLNKEFKCPILFNTMYINSDGHVIPCCNAPYTDYYVYDLNKKLDLEEAWYSDGYKRLRQIFIDDADDKGTICEKCILRFKGAERLSMD</sequence>
<evidence type="ECO:0000256" key="3">
    <source>
        <dbReference type="ARBA" id="ARBA00022691"/>
    </source>
</evidence>
<dbReference type="GO" id="GO:0051536">
    <property type="term" value="F:iron-sulfur cluster binding"/>
    <property type="evidence" value="ECO:0007669"/>
    <property type="project" value="UniProtKB-KW"/>
</dbReference>
<dbReference type="SFLD" id="SFLDS00029">
    <property type="entry name" value="Radical_SAM"/>
    <property type="match status" value="1"/>
</dbReference>
<feature type="domain" description="Radical SAM core" evidence="7">
    <location>
        <begin position="25"/>
        <end position="244"/>
    </location>
</feature>
<comment type="cofactor">
    <cofactor evidence="1">
        <name>[4Fe-4S] cluster</name>
        <dbReference type="ChEBI" id="CHEBI:49883"/>
    </cofactor>
</comment>
<dbReference type="InterPro" id="IPR013785">
    <property type="entry name" value="Aldolase_TIM"/>
</dbReference>
<dbReference type="InterPro" id="IPR058240">
    <property type="entry name" value="rSAM_sf"/>
</dbReference>
<dbReference type="GO" id="GO:0006783">
    <property type="term" value="P:heme biosynthetic process"/>
    <property type="evidence" value="ECO:0007669"/>
    <property type="project" value="TreeGrafter"/>
</dbReference>
<dbReference type="SFLD" id="SFLDG01387">
    <property type="entry name" value="BtrN-like_SPASM_domain_contain"/>
    <property type="match status" value="1"/>
</dbReference>
<dbReference type="EMBL" id="CP001810">
    <property type="protein sequence ID" value="ADL33171.1"/>
    <property type="molecule type" value="Genomic_DNA"/>
</dbReference>
<dbReference type="GO" id="GO:0003824">
    <property type="term" value="F:catalytic activity"/>
    <property type="evidence" value="ECO:0007669"/>
    <property type="project" value="InterPro"/>
</dbReference>
<dbReference type="AlphaFoldDB" id="E0RZH4"/>
<keyword evidence="3" id="KW-0949">S-adenosyl-L-methionine</keyword>
<dbReference type="eggNOG" id="COG0535">
    <property type="taxonomic scope" value="Bacteria"/>
</dbReference>
<keyword evidence="9" id="KW-1185">Reference proteome</keyword>
<dbReference type="CDD" id="cd21109">
    <property type="entry name" value="SPASM"/>
    <property type="match status" value="1"/>
</dbReference>
<keyword evidence="6" id="KW-0411">Iron-sulfur</keyword>
<dbReference type="STRING" id="515622.bpr_I0423"/>
<dbReference type="PROSITE" id="PS51918">
    <property type="entry name" value="RADICAL_SAM"/>
    <property type="match status" value="1"/>
</dbReference>
<name>E0RZH4_BUTPB</name>
<dbReference type="GO" id="GO:0046872">
    <property type="term" value="F:metal ion binding"/>
    <property type="evidence" value="ECO:0007669"/>
    <property type="project" value="UniProtKB-KW"/>
</dbReference>